<organism evidence="2 3">
    <name type="scientific">Escherichia phage Av-05</name>
    <dbReference type="NCBI Taxonomy" id="1527519"/>
    <lineage>
        <taxon>Viruses</taxon>
        <taxon>Duplodnaviria</taxon>
        <taxon>Heunggongvirae</taxon>
        <taxon>Uroviricota</taxon>
        <taxon>Caudoviricetes</taxon>
        <taxon>Vequintavirinae</taxon>
        <taxon>Avunavirus</taxon>
        <taxon>Avunavirus Av05</taxon>
    </lineage>
</organism>
<keyword evidence="3" id="KW-1185">Reference proteome</keyword>
<feature type="compositionally biased region" description="Basic and acidic residues" evidence="1">
    <location>
        <begin position="238"/>
        <end position="247"/>
    </location>
</feature>
<dbReference type="GeneID" id="22475434"/>
<gene>
    <name evidence="2" type="ORF">Av05_0093</name>
</gene>
<dbReference type="EMBL" id="KM190144">
    <property type="protein sequence ID" value="AII27636.1"/>
    <property type="molecule type" value="Genomic_DNA"/>
</dbReference>
<dbReference type="Proteomes" id="UP000028961">
    <property type="component" value="Segment"/>
</dbReference>
<protein>
    <recommendedName>
        <fullName evidence="4">Tail protein</fullName>
    </recommendedName>
</protein>
<dbReference type="RefSeq" id="YP_009111167.1">
    <property type="nucleotide sequence ID" value="NC_025830.1"/>
</dbReference>
<reference evidence="2 3" key="1">
    <citation type="journal article" date="2015" name="Genome Announc.">
        <title>Genomic Analysis of Broad-Host-Range Enterobacteriophage Av-05.</title>
        <authorList>
            <person name="Amarillas L."/>
            <person name="Lopez-Cuevas O."/>
            <person name="Leon-Felix J."/>
            <person name="Castro-Del Campo N."/>
            <person name="Gerba C.P."/>
            <person name="Chaidez C."/>
        </authorList>
    </citation>
    <scope>NUCLEOTIDE SEQUENCE [LARGE SCALE GENOMIC DNA]</scope>
</reference>
<feature type="compositionally biased region" description="Basic and acidic residues" evidence="1">
    <location>
        <begin position="256"/>
        <end position="268"/>
    </location>
</feature>
<feature type="region of interest" description="Disordered" evidence="1">
    <location>
        <begin position="223"/>
        <end position="268"/>
    </location>
</feature>
<dbReference type="KEGG" id="vg:22475434"/>
<evidence type="ECO:0000256" key="1">
    <source>
        <dbReference type="SAM" id="MobiDB-lite"/>
    </source>
</evidence>
<name>A0A076G5W8_9CAUD</name>
<accession>A0A076G5W8</accession>
<dbReference type="OrthoDB" id="5485at10239"/>
<proteinExistence type="predicted"/>
<sequence>MPSYRTRTYKLTIGKPVYIGEKPTNISDYTNKNSKDAYVVSNEYGSANIEFEVKKDNSKDPNKGYVTIYNLSDETVSYLDANQRESIAIVLEAGFDGENQMLFSGTVEFVQDKWDGNTRQTKMILGDATTNIMTAKTARSYKKGTPLDTVLNDLISDLKLPIGKVVKFGNRTLQQSMAFTGNAANNLERLARNTGSTFSVQDGAVYWTTQGKRFKNAVFEISAESGMHDSPTPQNPEPAKRRLEKESKKKKRKPKPGTDTRPSRARIKEDAGLVVTTELNGAIIPESTIYLKSHKYTGFYKVVYLTHKGQLEGGDWISEIGLAEARGGVVEE</sequence>
<evidence type="ECO:0000313" key="3">
    <source>
        <dbReference type="Proteomes" id="UP000028961"/>
    </source>
</evidence>
<evidence type="ECO:0008006" key="4">
    <source>
        <dbReference type="Google" id="ProtNLM"/>
    </source>
</evidence>
<evidence type="ECO:0000313" key="2">
    <source>
        <dbReference type="EMBL" id="AII27636.1"/>
    </source>
</evidence>